<gene>
    <name evidence="1" type="ORF">LCGC14_2737550</name>
</gene>
<dbReference type="Gene3D" id="3.40.50.150">
    <property type="entry name" value="Vaccinia Virus protein VP39"/>
    <property type="match status" value="1"/>
</dbReference>
<proteinExistence type="predicted"/>
<dbReference type="SUPFAM" id="SSF53335">
    <property type="entry name" value="S-adenosyl-L-methionine-dependent methyltransferases"/>
    <property type="match status" value="1"/>
</dbReference>
<dbReference type="PANTHER" id="PTHR40036:SF1">
    <property type="entry name" value="MACROCIN O-METHYLTRANSFERASE"/>
    <property type="match status" value="1"/>
</dbReference>
<dbReference type="Pfam" id="PF05711">
    <property type="entry name" value="TylF"/>
    <property type="match status" value="1"/>
</dbReference>
<reference evidence="1" key="1">
    <citation type="journal article" date="2015" name="Nature">
        <title>Complex archaea that bridge the gap between prokaryotes and eukaryotes.</title>
        <authorList>
            <person name="Spang A."/>
            <person name="Saw J.H."/>
            <person name="Jorgensen S.L."/>
            <person name="Zaremba-Niedzwiedzka K."/>
            <person name="Martijn J."/>
            <person name="Lind A.E."/>
            <person name="van Eijk R."/>
            <person name="Schleper C."/>
            <person name="Guy L."/>
            <person name="Ettema T.J."/>
        </authorList>
    </citation>
    <scope>NUCLEOTIDE SEQUENCE</scope>
</reference>
<comment type="caution">
    <text evidence="1">The sequence shown here is derived from an EMBL/GenBank/DDBJ whole genome shotgun (WGS) entry which is preliminary data.</text>
</comment>
<organism evidence="1">
    <name type="scientific">marine sediment metagenome</name>
    <dbReference type="NCBI Taxonomy" id="412755"/>
    <lineage>
        <taxon>unclassified sequences</taxon>
        <taxon>metagenomes</taxon>
        <taxon>ecological metagenomes</taxon>
    </lineage>
</organism>
<evidence type="ECO:0000313" key="1">
    <source>
        <dbReference type="EMBL" id="KKK88995.1"/>
    </source>
</evidence>
<dbReference type="InterPro" id="IPR029063">
    <property type="entry name" value="SAM-dependent_MTases_sf"/>
</dbReference>
<sequence length="165" mass="18624">MSDRIRSVVPKVRQEFLRQQALQVASLEGEVAEVGVYKGGTAKILARAMPERMVHLFDTFEGMPETSEFDVPKRREGHKPGDFADTSLEVVNEYLQGYNVHFWPGVFPDSARLLPDTQFVLVHVDVDIYESTKAACEFFWPRLVVGGIMVFDDYNAPRCPGTNKA</sequence>
<feature type="non-terminal residue" evidence="1">
    <location>
        <position position="165"/>
    </location>
</feature>
<evidence type="ECO:0008006" key="2">
    <source>
        <dbReference type="Google" id="ProtNLM"/>
    </source>
</evidence>
<dbReference type="EMBL" id="LAZR01049714">
    <property type="protein sequence ID" value="KKK88995.1"/>
    <property type="molecule type" value="Genomic_DNA"/>
</dbReference>
<protein>
    <recommendedName>
        <fullName evidence="2">Methyltransferase</fullName>
    </recommendedName>
</protein>
<dbReference type="InterPro" id="IPR008884">
    <property type="entry name" value="TylF_MeTrfase"/>
</dbReference>
<dbReference type="AlphaFoldDB" id="A0A0F8ZSN8"/>
<dbReference type="PANTHER" id="PTHR40036">
    <property type="entry name" value="MACROCIN O-METHYLTRANSFERASE"/>
    <property type="match status" value="1"/>
</dbReference>
<name>A0A0F8ZSN8_9ZZZZ</name>
<accession>A0A0F8ZSN8</accession>